<dbReference type="CDD" id="cd04724">
    <property type="entry name" value="Tryptophan_synthase_alpha"/>
    <property type="match status" value="1"/>
</dbReference>
<dbReference type="HAMAP" id="MF_00131">
    <property type="entry name" value="Trp_synth_alpha"/>
    <property type="match status" value="1"/>
</dbReference>
<dbReference type="PROSITE" id="PS00167">
    <property type="entry name" value="TRP_SYNTHASE_ALPHA"/>
    <property type="match status" value="1"/>
</dbReference>
<dbReference type="AlphaFoldDB" id="A0A5S4ZNW2"/>
<dbReference type="FunFam" id="3.20.20.70:FF:000037">
    <property type="entry name" value="Tryptophan synthase alpha chain"/>
    <property type="match status" value="1"/>
</dbReference>
<keyword evidence="6 9" id="KW-0057">Aromatic amino acid biosynthesis</keyword>
<dbReference type="InterPro" id="IPR002028">
    <property type="entry name" value="Trp_synthase_suA"/>
</dbReference>
<keyword evidence="4 9" id="KW-0028">Amino-acid biosynthesis</keyword>
<evidence type="ECO:0000256" key="10">
    <source>
        <dbReference type="RuleBase" id="RU003662"/>
    </source>
</evidence>
<comment type="subunit">
    <text evidence="3 9">Tetramer of two alpha and two beta chains.</text>
</comment>
<feature type="active site" description="Proton acceptor" evidence="9">
    <location>
        <position position="44"/>
    </location>
</feature>
<dbReference type="EMBL" id="VNHM01000019">
    <property type="protein sequence ID" value="TYO93328.1"/>
    <property type="molecule type" value="Genomic_DNA"/>
</dbReference>
<name>A0A5S4ZNW2_9FIRM</name>
<comment type="function">
    <text evidence="1 9">The alpha subunit is responsible for the aldol cleavage of indoleglycerol phosphate to indole and glyceraldehyde 3-phosphate.</text>
</comment>
<dbReference type="RefSeq" id="WP_166512597.1">
    <property type="nucleotide sequence ID" value="NZ_VNHM01000019.1"/>
</dbReference>
<evidence type="ECO:0000256" key="6">
    <source>
        <dbReference type="ARBA" id="ARBA00023141"/>
    </source>
</evidence>
<reference evidence="11 12" key="1">
    <citation type="submission" date="2019-07" db="EMBL/GenBank/DDBJ databases">
        <title>Genomic Encyclopedia of Type Strains, Phase I: the one thousand microbial genomes (KMG-I) project.</title>
        <authorList>
            <person name="Kyrpides N."/>
        </authorList>
    </citation>
    <scope>NUCLEOTIDE SEQUENCE [LARGE SCALE GENOMIC DNA]</scope>
    <source>
        <strain evidence="11 12">DSM 6562</strain>
    </source>
</reference>
<proteinExistence type="inferred from homology"/>
<dbReference type="PANTHER" id="PTHR43406:SF1">
    <property type="entry name" value="TRYPTOPHAN SYNTHASE ALPHA CHAIN, CHLOROPLASTIC"/>
    <property type="match status" value="1"/>
</dbReference>
<accession>A0A5S4ZNW2</accession>
<evidence type="ECO:0000256" key="9">
    <source>
        <dbReference type="HAMAP-Rule" id="MF_00131"/>
    </source>
</evidence>
<comment type="caution">
    <text evidence="11">The sequence shown here is derived from an EMBL/GenBank/DDBJ whole genome shotgun (WGS) entry which is preliminary data.</text>
</comment>
<dbReference type="UniPathway" id="UPA00035">
    <property type="reaction ID" value="UER00044"/>
</dbReference>
<comment type="catalytic activity">
    <reaction evidence="8 9">
        <text>(1S,2R)-1-C-(indol-3-yl)glycerol 3-phosphate + L-serine = D-glyceraldehyde 3-phosphate + L-tryptophan + H2O</text>
        <dbReference type="Rhea" id="RHEA:10532"/>
        <dbReference type="ChEBI" id="CHEBI:15377"/>
        <dbReference type="ChEBI" id="CHEBI:33384"/>
        <dbReference type="ChEBI" id="CHEBI:57912"/>
        <dbReference type="ChEBI" id="CHEBI:58866"/>
        <dbReference type="ChEBI" id="CHEBI:59776"/>
        <dbReference type="EC" id="4.2.1.20"/>
    </reaction>
</comment>
<dbReference type="Gene3D" id="3.20.20.70">
    <property type="entry name" value="Aldolase class I"/>
    <property type="match status" value="1"/>
</dbReference>
<evidence type="ECO:0000313" key="12">
    <source>
        <dbReference type="Proteomes" id="UP000323166"/>
    </source>
</evidence>
<dbReference type="SUPFAM" id="SSF51366">
    <property type="entry name" value="Ribulose-phoshate binding barrel"/>
    <property type="match status" value="1"/>
</dbReference>
<gene>
    <name evidence="9" type="primary">trpA</name>
    <name evidence="11" type="ORF">LX24_02654</name>
</gene>
<dbReference type="InterPro" id="IPR013785">
    <property type="entry name" value="Aldolase_TIM"/>
</dbReference>
<organism evidence="11 12">
    <name type="scientific">Desulfallas thermosapovorans DSM 6562</name>
    <dbReference type="NCBI Taxonomy" id="1121431"/>
    <lineage>
        <taxon>Bacteria</taxon>
        <taxon>Bacillati</taxon>
        <taxon>Bacillota</taxon>
        <taxon>Clostridia</taxon>
        <taxon>Eubacteriales</taxon>
        <taxon>Desulfallaceae</taxon>
        <taxon>Desulfallas</taxon>
    </lineage>
</organism>
<keyword evidence="7 9" id="KW-0456">Lyase</keyword>
<evidence type="ECO:0000256" key="8">
    <source>
        <dbReference type="ARBA" id="ARBA00049047"/>
    </source>
</evidence>
<feature type="active site" description="Proton acceptor" evidence="9">
    <location>
        <position position="55"/>
    </location>
</feature>
<dbReference type="Proteomes" id="UP000323166">
    <property type="component" value="Unassembled WGS sequence"/>
</dbReference>
<evidence type="ECO:0000313" key="11">
    <source>
        <dbReference type="EMBL" id="TYO93328.1"/>
    </source>
</evidence>
<evidence type="ECO:0000256" key="4">
    <source>
        <dbReference type="ARBA" id="ARBA00022605"/>
    </source>
</evidence>
<evidence type="ECO:0000256" key="7">
    <source>
        <dbReference type="ARBA" id="ARBA00023239"/>
    </source>
</evidence>
<comment type="similarity">
    <text evidence="9 10">Belongs to the TrpA family.</text>
</comment>
<dbReference type="Pfam" id="PF00290">
    <property type="entry name" value="Trp_syntA"/>
    <property type="match status" value="1"/>
</dbReference>
<dbReference type="PANTHER" id="PTHR43406">
    <property type="entry name" value="TRYPTOPHAN SYNTHASE, ALPHA CHAIN"/>
    <property type="match status" value="1"/>
</dbReference>
<keyword evidence="5 9" id="KW-0822">Tryptophan biosynthesis</keyword>
<keyword evidence="12" id="KW-1185">Reference proteome</keyword>
<protein>
    <recommendedName>
        <fullName evidence="9">Tryptophan synthase alpha chain</fullName>
        <ecNumber evidence="9">4.2.1.20</ecNumber>
    </recommendedName>
</protein>
<evidence type="ECO:0000256" key="1">
    <source>
        <dbReference type="ARBA" id="ARBA00003365"/>
    </source>
</evidence>
<evidence type="ECO:0000256" key="3">
    <source>
        <dbReference type="ARBA" id="ARBA00011270"/>
    </source>
</evidence>
<dbReference type="InterPro" id="IPR011060">
    <property type="entry name" value="RibuloseP-bd_barrel"/>
</dbReference>
<comment type="pathway">
    <text evidence="2 9">Amino-acid biosynthesis; L-tryptophan biosynthesis; L-tryptophan from chorismate: step 5/5.</text>
</comment>
<sequence length="263" mass="28460">MSRITRAFANRKAFIPFVTGGDPDIETTEKLVLAMAEAGADLIEIGIPFSDPVAEGVVIQEADERALRGGCTTDKLFEMIIQIRQKTDVPLLFMTYLNPIFTYGKEKFLSRCAECGIDGLIVPDMPFEEKDELADVCELHGIDLISMIAPTSQERITMIAKEARGFIYCVSSLGVTGVRSEITTDLGKMVQKVREVTGVPCAIGFGISTPEQAGSMALLADGVIVGSAIVKLVAKFGKDSVEPVLDYVRSMKKGIDDAVKNKS</sequence>
<dbReference type="GO" id="GO:0005829">
    <property type="term" value="C:cytosol"/>
    <property type="evidence" value="ECO:0007669"/>
    <property type="project" value="TreeGrafter"/>
</dbReference>
<dbReference type="NCBIfam" id="TIGR00262">
    <property type="entry name" value="trpA"/>
    <property type="match status" value="1"/>
</dbReference>
<dbReference type="InterPro" id="IPR018204">
    <property type="entry name" value="Trp_synthase_alpha_AS"/>
</dbReference>
<dbReference type="EC" id="4.2.1.20" evidence="9"/>
<evidence type="ECO:0000256" key="5">
    <source>
        <dbReference type="ARBA" id="ARBA00022822"/>
    </source>
</evidence>
<dbReference type="GO" id="GO:0004834">
    <property type="term" value="F:tryptophan synthase activity"/>
    <property type="evidence" value="ECO:0007669"/>
    <property type="project" value="UniProtKB-UniRule"/>
</dbReference>
<evidence type="ECO:0000256" key="2">
    <source>
        <dbReference type="ARBA" id="ARBA00004733"/>
    </source>
</evidence>